<dbReference type="GO" id="GO:0005524">
    <property type="term" value="F:ATP binding"/>
    <property type="evidence" value="ECO:0007669"/>
    <property type="project" value="UniProtKB-KW"/>
</dbReference>
<dbReference type="InterPro" id="IPR017871">
    <property type="entry name" value="ABC_transporter-like_CS"/>
</dbReference>
<keyword evidence="3" id="KW-0067">ATP-binding</keyword>
<keyword evidence="2" id="KW-0547">Nucleotide-binding</keyword>
<dbReference type="PROSITE" id="PS50893">
    <property type="entry name" value="ABC_TRANSPORTER_2"/>
    <property type="match status" value="1"/>
</dbReference>
<proteinExistence type="predicted"/>
<dbReference type="Pfam" id="PF00005">
    <property type="entry name" value="ABC_tran"/>
    <property type="match status" value="1"/>
</dbReference>
<dbReference type="SUPFAM" id="SSF52540">
    <property type="entry name" value="P-loop containing nucleoside triphosphate hydrolases"/>
    <property type="match status" value="1"/>
</dbReference>
<dbReference type="GO" id="GO:0016887">
    <property type="term" value="F:ATP hydrolysis activity"/>
    <property type="evidence" value="ECO:0007669"/>
    <property type="project" value="InterPro"/>
</dbReference>
<evidence type="ECO:0000313" key="5">
    <source>
        <dbReference type="EMBL" id="OHA46299.1"/>
    </source>
</evidence>
<evidence type="ECO:0000256" key="2">
    <source>
        <dbReference type="ARBA" id="ARBA00022741"/>
    </source>
</evidence>
<evidence type="ECO:0000256" key="3">
    <source>
        <dbReference type="ARBA" id="ARBA00022840"/>
    </source>
</evidence>
<gene>
    <name evidence="5" type="ORF">A2828_00785</name>
</gene>
<dbReference type="Proteomes" id="UP000178869">
    <property type="component" value="Unassembled WGS sequence"/>
</dbReference>
<dbReference type="InterPro" id="IPR003593">
    <property type="entry name" value="AAA+_ATPase"/>
</dbReference>
<dbReference type="Gene3D" id="3.40.50.300">
    <property type="entry name" value="P-loop containing nucleotide triphosphate hydrolases"/>
    <property type="match status" value="1"/>
</dbReference>
<dbReference type="SMART" id="SM00382">
    <property type="entry name" value="AAA"/>
    <property type="match status" value="1"/>
</dbReference>
<evidence type="ECO:0000256" key="1">
    <source>
        <dbReference type="ARBA" id="ARBA00022448"/>
    </source>
</evidence>
<dbReference type="PANTHER" id="PTHR42939">
    <property type="entry name" value="ABC TRANSPORTER ATP-BINDING PROTEIN ALBC-RELATED"/>
    <property type="match status" value="1"/>
</dbReference>
<protein>
    <recommendedName>
        <fullName evidence="4">ABC transporter domain-containing protein</fullName>
    </recommendedName>
</protein>
<organism evidence="5 6">
    <name type="scientific">Candidatus Terrybacteria bacterium RIFCSPHIGHO2_01_FULL_43_35</name>
    <dbReference type="NCBI Taxonomy" id="1802361"/>
    <lineage>
        <taxon>Bacteria</taxon>
        <taxon>Candidatus Terryibacteriota</taxon>
    </lineage>
</organism>
<keyword evidence="1" id="KW-0813">Transport</keyword>
<sequence>MYAIEVNNLNKIYTSLSGEMPVVQDLSFKIDTGSVFGFLGPNGAGKTTTIKMMVGLAMPTSGEIKIMDESPKSINLRRRIGFMPENSAFYLYLTGKEFMQFVADIFGLSGQDKNKRIDALLKEVNLYDARNLQIRKYSKGMAQRLGLAQALINDPEVIFLDEPLDGLDPLGRAEAKELLLKLKKQGKTIFFNSHILADVEDICDQVGIIDKGRLVAYGSVQEVQGDFDTLEAAFVALIRKQRANN</sequence>
<evidence type="ECO:0000259" key="4">
    <source>
        <dbReference type="PROSITE" id="PS50893"/>
    </source>
</evidence>
<reference evidence="5 6" key="1">
    <citation type="journal article" date="2016" name="Nat. Commun.">
        <title>Thousands of microbial genomes shed light on interconnected biogeochemical processes in an aquifer system.</title>
        <authorList>
            <person name="Anantharaman K."/>
            <person name="Brown C.T."/>
            <person name="Hug L.A."/>
            <person name="Sharon I."/>
            <person name="Castelle C.J."/>
            <person name="Probst A.J."/>
            <person name="Thomas B.C."/>
            <person name="Singh A."/>
            <person name="Wilkins M.J."/>
            <person name="Karaoz U."/>
            <person name="Brodie E.L."/>
            <person name="Williams K.H."/>
            <person name="Hubbard S.S."/>
            <person name="Banfield J.F."/>
        </authorList>
    </citation>
    <scope>NUCLEOTIDE SEQUENCE [LARGE SCALE GENOMIC DNA]</scope>
</reference>
<name>A0A1G2PEY6_9BACT</name>
<dbReference type="PROSITE" id="PS00211">
    <property type="entry name" value="ABC_TRANSPORTER_1"/>
    <property type="match status" value="1"/>
</dbReference>
<dbReference type="InterPro" id="IPR027417">
    <property type="entry name" value="P-loop_NTPase"/>
</dbReference>
<dbReference type="CDD" id="cd03230">
    <property type="entry name" value="ABC_DR_subfamily_A"/>
    <property type="match status" value="1"/>
</dbReference>
<evidence type="ECO:0000313" key="6">
    <source>
        <dbReference type="Proteomes" id="UP000178869"/>
    </source>
</evidence>
<accession>A0A1G2PEY6</accession>
<comment type="caution">
    <text evidence="5">The sequence shown here is derived from an EMBL/GenBank/DDBJ whole genome shotgun (WGS) entry which is preliminary data.</text>
</comment>
<feature type="domain" description="ABC transporter" evidence="4">
    <location>
        <begin position="4"/>
        <end position="236"/>
    </location>
</feature>
<dbReference type="InterPro" id="IPR003439">
    <property type="entry name" value="ABC_transporter-like_ATP-bd"/>
</dbReference>
<dbReference type="AlphaFoldDB" id="A0A1G2PEY6"/>
<dbReference type="InterPro" id="IPR051782">
    <property type="entry name" value="ABC_Transporter_VariousFunc"/>
</dbReference>
<dbReference type="EMBL" id="MHSR01000017">
    <property type="protein sequence ID" value="OHA46299.1"/>
    <property type="molecule type" value="Genomic_DNA"/>
</dbReference>
<dbReference type="PANTHER" id="PTHR42939:SF1">
    <property type="entry name" value="ABC TRANSPORTER ATP-BINDING PROTEIN ALBC-RELATED"/>
    <property type="match status" value="1"/>
</dbReference>